<evidence type="ECO:0000256" key="3">
    <source>
        <dbReference type="ARBA" id="ARBA00022630"/>
    </source>
</evidence>
<dbReference type="GO" id="GO:0008115">
    <property type="term" value="F:sarcosine oxidase activity"/>
    <property type="evidence" value="ECO:0007669"/>
    <property type="project" value="TreeGrafter"/>
</dbReference>
<reference evidence="7 8" key="1">
    <citation type="submission" date="2019-06" db="EMBL/GenBank/DDBJ databases">
        <title>Draft genome sequence of the filamentous fungus Phialemoniopsis curvata isolated from diesel fuel.</title>
        <authorList>
            <person name="Varaljay V.A."/>
            <person name="Lyon W.J."/>
            <person name="Crouch A.L."/>
            <person name="Drake C.E."/>
            <person name="Hollomon J.M."/>
            <person name="Nadeau L.J."/>
            <person name="Nunn H.S."/>
            <person name="Stevenson B.S."/>
            <person name="Bojanowski C.L."/>
            <person name="Crookes-Goodson W.J."/>
        </authorList>
    </citation>
    <scope>NUCLEOTIDE SEQUENCE [LARGE SCALE GENOMIC DNA]</scope>
    <source>
        <strain evidence="7 8">D216</strain>
    </source>
</reference>
<feature type="domain" description="FAD dependent oxidoreductase" evidence="6">
    <location>
        <begin position="18"/>
        <end position="425"/>
    </location>
</feature>
<comment type="cofactor">
    <cofactor evidence="1">
        <name>FAD</name>
        <dbReference type="ChEBI" id="CHEBI:57692"/>
    </cofactor>
</comment>
<comment type="caution">
    <text evidence="7">The sequence shown here is derived from an EMBL/GenBank/DDBJ whole genome shotgun (WGS) entry which is preliminary data.</text>
</comment>
<comment type="similarity">
    <text evidence="2">Belongs to the MSOX/MTOX family.</text>
</comment>
<dbReference type="Proteomes" id="UP000319257">
    <property type="component" value="Unassembled WGS sequence"/>
</dbReference>
<dbReference type="InParanoid" id="A0A507BJ96"/>
<evidence type="ECO:0000256" key="1">
    <source>
        <dbReference type="ARBA" id="ARBA00001974"/>
    </source>
</evidence>
<organism evidence="7 8">
    <name type="scientific">Thyridium curvatum</name>
    <dbReference type="NCBI Taxonomy" id="1093900"/>
    <lineage>
        <taxon>Eukaryota</taxon>
        <taxon>Fungi</taxon>
        <taxon>Dikarya</taxon>
        <taxon>Ascomycota</taxon>
        <taxon>Pezizomycotina</taxon>
        <taxon>Sordariomycetes</taxon>
        <taxon>Sordariomycetidae</taxon>
        <taxon>Thyridiales</taxon>
        <taxon>Thyridiaceae</taxon>
        <taxon>Thyridium</taxon>
    </lineage>
</organism>
<dbReference type="GO" id="GO:0050031">
    <property type="term" value="F:L-pipecolate oxidase activity"/>
    <property type="evidence" value="ECO:0007669"/>
    <property type="project" value="TreeGrafter"/>
</dbReference>
<dbReference type="AlphaFoldDB" id="A0A507BJ96"/>
<keyword evidence="8" id="KW-1185">Reference proteome</keyword>
<dbReference type="STRING" id="1093900.A0A507BJ96"/>
<dbReference type="Gene3D" id="3.50.50.60">
    <property type="entry name" value="FAD/NAD(P)-binding domain"/>
    <property type="match status" value="1"/>
</dbReference>
<dbReference type="InterPro" id="IPR036188">
    <property type="entry name" value="FAD/NAD-bd_sf"/>
</dbReference>
<dbReference type="Gene3D" id="3.30.9.10">
    <property type="entry name" value="D-Amino Acid Oxidase, subunit A, domain 2"/>
    <property type="match status" value="1"/>
</dbReference>
<keyword evidence="4" id="KW-0274">FAD</keyword>
<dbReference type="Pfam" id="PF01266">
    <property type="entry name" value="DAO"/>
    <property type="match status" value="1"/>
</dbReference>
<proteinExistence type="inferred from homology"/>
<protein>
    <recommendedName>
        <fullName evidence="6">FAD dependent oxidoreductase domain-containing protein</fullName>
    </recommendedName>
</protein>
<dbReference type="InterPro" id="IPR045170">
    <property type="entry name" value="MTOX"/>
</dbReference>
<evidence type="ECO:0000256" key="5">
    <source>
        <dbReference type="ARBA" id="ARBA00023002"/>
    </source>
</evidence>
<dbReference type="GO" id="GO:0004657">
    <property type="term" value="F:proline dehydrogenase activity"/>
    <property type="evidence" value="ECO:0007669"/>
    <property type="project" value="TreeGrafter"/>
</dbReference>
<name>A0A507BJ96_9PEZI</name>
<dbReference type="GO" id="GO:0050660">
    <property type="term" value="F:flavin adenine dinucleotide binding"/>
    <property type="evidence" value="ECO:0007669"/>
    <property type="project" value="InterPro"/>
</dbReference>
<dbReference type="PANTHER" id="PTHR10961">
    <property type="entry name" value="PEROXISOMAL SARCOSINE OXIDASE"/>
    <property type="match status" value="1"/>
</dbReference>
<dbReference type="EMBL" id="SKBQ01000106">
    <property type="protein sequence ID" value="TPX18884.1"/>
    <property type="molecule type" value="Genomic_DNA"/>
</dbReference>
<evidence type="ECO:0000313" key="7">
    <source>
        <dbReference type="EMBL" id="TPX18884.1"/>
    </source>
</evidence>
<evidence type="ECO:0000313" key="8">
    <source>
        <dbReference type="Proteomes" id="UP000319257"/>
    </source>
</evidence>
<sequence length="482" mass="51424">MPPASSSSPSSFSPPSSILIVGSGVFGLSTAYALSQRPAFAGTAIRVVDRTPDQAVFPSRDASSIDTSRIIRPDYADPAYADLAAEAQVHWRRQGPDELGGQGRYTESGLALVADGDIASVPSQGQDSAKKDGVGYVRASWDNISAMAQKDPALQERIRFLPTKEAIRDAVRTGGTSGSSGYLNSASGWADAEASMKWLYDRVKSTGRVEFISGTVAALERDGDRVSGVKLSDGAVLAADLVVLATGAWTGALLDLTGHASATGQVLGYIDITEEEQAALSKMPVLLNLTTGVFVIPPANRLLKVARHAYGYLNPSSRLSPLPPSPASAPSKPTVSLPMTHLTNPDLVIPDEGVRDLREGLREMVPLPAIHDRPFKYTRLCWYTDTPDGDFIIDYHPSWKGLFLATGGSGHGFKFLPVIGDKIVDTLSGNCPPAFKGKWSLKDSRTFSAWDSVVTEDGSRGGIPGLILERELKASEQKRSKL</sequence>
<dbReference type="SUPFAM" id="SSF51905">
    <property type="entry name" value="FAD/NAD(P)-binding domain"/>
    <property type="match status" value="1"/>
</dbReference>
<dbReference type="RefSeq" id="XP_031000595.1">
    <property type="nucleotide sequence ID" value="XM_031134165.1"/>
</dbReference>
<dbReference type="OrthoDB" id="2219495at2759"/>
<dbReference type="InterPro" id="IPR006076">
    <property type="entry name" value="FAD-dep_OxRdtase"/>
</dbReference>
<evidence type="ECO:0000256" key="2">
    <source>
        <dbReference type="ARBA" id="ARBA00010989"/>
    </source>
</evidence>
<keyword evidence="3" id="KW-0285">Flavoprotein</keyword>
<dbReference type="PANTHER" id="PTHR10961:SF46">
    <property type="entry name" value="PEROXISOMAL SARCOSINE OXIDASE"/>
    <property type="match status" value="1"/>
</dbReference>
<evidence type="ECO:0000259" key="6">
    <source>
        <dbReference type="Pfam" id="PF01266"/>
    </source>
</evidence>
<dbReference type="GeneID" id="41978883"/>
<gene>
    <name evidence="7" type="ORF">E0L32_011436</name>
</gene>
<accession>A0A507BJ96</accession>
<evidence type="ECO:0000256" key="4">
    <source>
        <dbReference type="ARBA" id="ARBA00022827"/>
    </source>
</evidence>
<keyword evidence="5" id="KW-0560">Oxidoreductase</keyword>